<dbReference type="Pfam" id="PF25372">
    <property type="entry name" value="DUF7885"/>
    <property type="match status" value="1"/>
</dbReference>
<feature type="compositionally biased region" description="Low complexity" evidence="3">
    <location>
        <begin position="1852"/>
        <end position="1861"/>
    </location>
</feature>
<evidence type="ECO:0000256" key="3">
    <source>
        <dbReference type="SAM" id="MobiDB-lite"/>
    </source>
</evidence>
<dbReference type="Gene3D" id="2.20.110.10">
    <property type="entry name" value="Histone H3 K4-specific methyltransferase SET7/9 N-terminal domain"/>
    <property type="match status" value="3"/>
</dbReference>
<dbReference type="eggNOG" id="KOG0231">
    <property type="taxonomic scope" value="Eukaryota"/>
</dbReference>
<dbReference type="PROSITE" id="PS50022">
    <property type="entry name" value="FA58C_3"/>
    <property type="match status" value="1"/>
</dbReference>
<dbReference type="SMART" id="SM00367">
    <property type="entry name" value="LRR_CC"/>
    <property type="match status" value="14"/>
</dbReference>
<dbReference type="SMART" id="SM00698">
    <property type="entry name" value="MORN"/>
    <property type="match status" value="5"/>
</dbReference>
<dbReference type="Pfam" id="PF00612">
    <property type="entry name" value="IQ"/>
    <property type="match status" value="5"/>
</dbReference>
<dbReference type="eggNOG" id="KOG1032">
    <property type="taxonomic scope" value="Eukaryota"/>
</dbReference>
<gene>
    <name evidence="6" type="ORF">Esi_0002_0253</name>
</gene>
<feature type="region of interest" description="Disordered" evidence="3">
    <location>
        <begin position="1133"/>
        <end position="1162"/>
    </location>
</feature>
<dbReference type="InterPro" id="IPR000421">
    <property type="entry name" value="FA58C"/>
</dbReference>
<dbReference type="eggNOG" id="KOG1947">
    <property type="taxonomic scope" value="Eukaryota"/>
</dbReference>
<dbReference type="GO" id="GO:0019005">
    <property type="term" value="C:SCF ubiquitin ligase complex"/>
    <property type="evidence" value="ECO:0007669"/>
    <property type="project" value="TreeGrafter"/>
</dbReference>
<feature type="coiled-coil region" evidence="2">
    <location>
        <begin position="2642"/>
        <end position="2676"/>
    </location>
</feature>
<accession>D7FQA7</accession>
<dbReference type="Gene3D" id="1.20.920.20">
    <property type="match status" value="1"/>
</dbReference>
<dbReference type="EMBL" id="FN648375">
    <property type="protein sequence ID" value="CBJ48439.1"/>
    <property type="molecule type" value="Genomic_DNA"/>
</dbReference>
<dbReference type="PROSITE" id="PS50004">
    <property type="entry name" value="C2"/>
    <property type="match status" value="1"/>
</dbReference>
<dbReference type="PROSITE" id="PS50096">
    <property type="entry name" value="IQ"/>
    <property type="match status" value="8"/>
</dbReference>
<feature type="domain" description="F5/8 type C" evidence="5">
    <location>
        <begin position="2431"/>
        <end position="2504"/>
    </location>
</feature>
<feature type="compositionally biased region" description="Basic residues" evidence="3">
    <location>
        <begin position="1968"/>
        <end position="1984"/>
    </location>
</feature>
<dbReference type="GO" id="GO:0031146">
    <property type="term" value="P:SCF-dependent proteasomal ubiquitin-dependent protein catabolic process"/>
    <property type="evidence" value="ECO:0007669"/>
    <property type="project" value="TreeGrafter"/>
</dbReference>
<dbReference type="PANTHER" id="PTHR13318">
    <property type="entry name" value="PARTNER OF PAIRED, ISOFORM B-RELATED"/>
    <property type="match status" value="1"/>
</dbReference>
<keyword evidence="1" id="KW-0677">Repeat</keyword>
<dbReference type="Gene3D" id="2.60.40.150">
    <property type="entry name" value="C2 domain"/>
    <property type="match status" value="1"/>
</dbReference>
<evidence type="ECO:0000259" key="4">
    <source>
        <dbReference type="PROSITE" id="PS50004"/>
    </source>
</evidence>
<dbReference type="Gene3D" id="2.60.120.260">
    <property type="entry name" value="Galactose-binding domain-like"/>
    <property type="match status" value="1"/>
</dbReference>
<evidence type="ECO:0000259" key="5">
    <source>
        <dbReference type="PROSITE" id="PS50022"/>
    </source>
</evidence>
<dbReference type="Proteomes" id="UP000002630">
    <property type="component" value="Linkage Group LG02"/>
</dbReference>
<feature type="compositionally biased region" description="Acidic residues" evidence="3">
    <location>
        <begin position="1896"/>
        <end position="1906"/>
    </location>
</feature>
<dbReference type="InterPro" id="IPR000048">
    <property type="entry name" value="IQ_motif_EF-hand-BS"/>
</dbReference>
<dbReference type="Pfam" id="PF02493">
    <property type="entry name" value="MORN"/>
    <property type="match status" value="4"/>
</dbReference>
<feature type="compositionally biased region" description="Low complexity" evidence="3">
    <location>
        <begin position="1185"/>
        <end position="1204"/>
    </location>
</feature>
<feature type="coiled-coil region" evidence="2">
    <location>
        <begin position="3173"/>
        <end position="3200"/>
    </location>
</feature>
<organism evidence="6 7">
    <name type="scientific">Ectocarpus siliculosus</name>
    <name type="common">Brown alga</name>
    <name type="synonym">Conferva siliculosa</name>
    <dbReference type="NCBI Taxonomy" id="2880"/>
    <lineage>
        <taxon>Eukaryota</taxon>
        <taxon>Sar</taxon>
        <taxon>Stramenopiles</taxon>
        <taxon>Ochrophyta</taxon>
        <taxon>PX clade</taxon>
        <taxon>Phaeophyceae</taxon>
        <taxon>Ectocarpales</taxon>
        <taxon>Ectocarpaceae</taxon>
        <taxon>Ectocarpus</taxon>
    </lineage>
</organism>
<evidence type="ECO:0000256" key="2">
    <source>
        <dbReference type="SAM" id="Coils"/>
    </source>
</evidence>
<proteinExistence type="predicted"/>
<feature type="coiled-coil region" evidence="2">
    <location>
        <begin position="1350"/>
        <end position="1380"/>
    </location>
</feature>
<dbReference type="OrthoDB" id="550575at2759"/>
<dbReference type="SUPFAM" id="SSF49562">
    <property type="entry name" value="C2 domain (Calcium/lipid-binding domain, CaLB)"/>
    <property type="match status" value="1"/>
</dbReference>
<dbReference type="InterPro" id="IPR032675">
    <property type="entry name" value="LRR_dom_sf"/>
</dbReference>
<evidence type="ECO:0000256" key="1">
    <source>
        <dbReference type="ARBA" id="ARBA00022737"/>
    </source>
</evidence>
<feature type="region of interest" description="Disordered" evidence="3">
    <location>
        <begin position="1896"/>
        <end position="1915"/>
    </location>
</feature>
<sequence length="3745" mass="424394">MQVARMTPAATDSIGNRNGGRATSAGRKFKRRLVTHPSPGNATNMNKATTPVAMAWGSGQQTLVASNKLGGNNERLRMTRNMVGHSLWPERQRPPSSTKAVHQRLDPIQAVGVAEGTFIPVPDSVLYEPYSRRPLKAIDLSIWQDQLSTLMVEDLLLRNSSFSKLSLRGARRGADVLALVARHFGRTVTDLDVSDSKLVDVEWLKTLGAATECPAIASLTAARCSGITNKGVEILARKKGPSLLALRVPGCEAVSDDGVEFVAKHCSNLCSIDLSGCPRVRDRSVFAISALTGLQDIALDGCAEVSDDAFRQLFTSVTQLKSLSIRGCASVSEEGLKFMHEMPVPWGTRKHRNCALLHTLRLGHNSNISDEFMMMVAVVCTHLRVLEVTSCPLVGGDQAMGKIGGLLELEEVTLEVLPRVSDQGIREFFCDLPRRALKRLSLVGCTKVTDVSLKCIAKSARALHELRLDRNVSVTDRGLGYLAKGLAANLRLLQATHLGMIKDSGVRLLSRKCLQLTNIDISYCLRISPACFLGLRRLRLLEFLGLSSCHGLFNSGDNRSGSGGLSREVPRREMYPIASALDAAEFYKLRRLELADQPDLTDAALLAVAKRNCRTLAFLNVSRCSKITSDGVTEAMKVLTSLKRLDVTGCDLIKTGDVDSFAGCVAPALLLSRAHLDANGFDGLHCCASAEDARSRREAGNAVRREELGARAIQRAVRGYRKREKEENEASWKHSQLHAAALTIQLWVLRNMARKILAARAMRRARLMISVFKWRRRTREARSWNLAAHHGDRKLKARTVRDWRASCVEDMADASDLAERGEVFFEHMVLSTHLRAWTRFVAPLRARRVAAEGRADACWRARTRESLFRRWQGNVRRIKSRQARWVGEVLLTVLPVEMRNSWRQRPGVESAVVFHRRRTLRKAWWAFLSLNEELANLQQRFRTFDRANRPRVLRRNFARLREGAHLQKWKRDAKAKADKVATLSRQRRAFRGLHQGAALAASSRVLRARADTFATRTLVAQGWKSLRDHPAEKKILRGLIELWQQRATSHRDEVLKRKGVRRLEDQLRRHMQIKIKTAKVMSNFMTTTITTCFMAWKHHHRTLKSASATNKAQEIKLLLERVFTGWMECTVGNDADEETGGGDGVSSAAATARPSELAAQEQPASAVELLLVDDMTVQEAQYASEPQPQQQHDPEQQPQEPLDYPEQHKGDESEPPMQQETAEESDDTGTAAVEHPPEWDPAAVSIQAAWRGYSARKAYEEERVTRQWAAVKVQSFFRARRARRLFNKQMRYKHIRDMVREEKEADEMVVHDRESLKLMKYERALCTIGRVLLGYKGRKIARERRRQLRLEEAGKRFAEREEALRRHEETQRRLEVLRKDEQLAAIIIQAAYRSRLARKRVARIKEDNRRTRAATMIQQMIRFRGARHEAAARKRHLGRTAYVHLGRQRQALFLRLVGLRNRRSQRPAIRLLRKVGADLMGFTTAIRIQRKDLRKGAQLAWQELQTHREAFRTCGRDAYRRRNFVRAQQLEDLERKRIRRGDAVQILNREHEFCGFTGRVLHVDSRDPGREVAEVKIDDGTARVVFVRLLSHEVGSEDIPVVNMLKINRQELRHHEPEELALVRDALLAWADREREKWRTQLAAVAIQRRIRGFIARRSTARRRYRHWTRERALRLTFLRALDVNNAATYQAVRAAVMMRVIRATDVPTNMPWIPPVPPRLEEAFKRRRRRIILQEEIRTRTAERMALVDKNPRKLQWKTPTYGPLIRPYNPYKEAWARLLSKVTHPSALPGIFHSIAGSSYMEALEMKAQARTVFTGGFHFAELEQSPHVRTGGRAFFHGSWACPPPPPDSDASSTSSSEEVTDSDLRNRPEVGSSSEDDEDTGCVAVGEGEEGFELEGREDEGGGADVAGKGGIKSNKRRIAWGWPKTMKSKKVYSSGGDEDVGLERKGGDRHDGGTNKNREREAKKKNKDRRRRKKKKQRRTGKDKSQPHGEGYVEFLDGWGVSQEEKTLYVTVVSGQGLAGNDRSMLIQHCDPFFQLKCNGKTHHTSTKHNTREPRYNETFEFDVSNPESVLSLECWEEDTFSNIYIGSIIIPLRELSDGKKWLPKETEDDVSIRIRLSKAAVVLQCWARTIVARREFSEAAAEFAVKAEFAFIVTRRIQMCFRRHRAREELRVRRMHYRNACILQKFARRKLAFMEAAWRRLCRDKATIIQCFVRQYLSQQELARLREARRILERDMATRIQANARGKLARMFVAAKRAAALAEEGKTGEERSSSEDRVRSVAEWLPTYGTDPYYASRRIRRITERVYFKILGKAGSTVETRFGTASVLRYPARVCLSEGAVDKGSALRDAKRTVEVQWNAHADLHWPREEREAVFKKATRQYFRVRSSLTRVLQTLTRRRFARRRGDYLAKEKRCVIAVQCAYRSRKARLAAAYKRVIRTVKVRDSSGCSDPLYEARNCVVLDPSDEGTLWSSPYGEVKDQWITFDLGGDYPVGAIRLLAMANTTGPKLLRIECCKTKKQVRAGEWTLVGSFRAENTSVWQQFEIPRRLDAVNITRRWKVTFVSNFGNTTAVAVNGVQVPVVSKRTAAGERDAPKAGHSPPHAPDDGMSPLPMHPLQARREYEETFAARSAWEGVVTALEADVREAEVANDEAIADLEKARLEVTLCEAESKEKFIVAKADLTAKTIAQRDSDELLKAAREAVNNKHRELLKAARDDPLKIRHDFEGLYECRLSNIRGGTILRTVSSYGIYVFARDPPPLRLKVQALYVPKEKLRRRYWPKYAWAFGWFTHGKIGGDVLIKFHDGAVYDGPYVLEACLSLRGSIPPEAREPGHWGTWITKTGWIYEGPLVDNHFDKDCVTGVYRLTSPGGEVYEGDLLDERRHGVGEYRYADGTVYSGEWHRGQRQGFGTLISPTGAVYEGDFDHDLIHGEGLWSWPDGSSYAGQTKHGVREGKGLYVTRMRDAFFGDFANNKPDGDIIAYYCDGSKHTGTFREGTRHGRGTAQEENGNRVIGTWDKDKRDGVFELRTPVFISETQAHEDEIRTGLWEAGEFVEWLSPPVYPHATKQFYEMFENDDSQYDGVYAMLVAKKLPHLPRGVDPTNLRVIACVHRIAAEAGALCASDSIADAKEQVKAAEAPHSAAVVRLQSAQALERVCVQEHLKKKEATDHLESKLEALVANRDKLEAEVEQFYTDDPGRTRELFHEAVERLKTIEGSEWFMVRNYDKPPPVLATLMSAVCTLVLVRDSWKSARNMVGSSVQNMEEGDEEALAVKYDCKLVYRLENEFSPYTRCDAQDVMLKLAQFVVDPRFQGGSLFLKLYGDALGPVADLVKTAYNYIIKAAEIKPRKMAIAGVEGNITYTSTCLERERQEQEELHKQAQDKVAKRELAEAAAEKARLKIEQARALLEEAKALVTVYVAPRDELDPYERLEMELNPELTKVEVVLELLGLQVVERLKREAPTEVAAFKVEDYISAQTEQQILTFIAEGGVYAFAAGAVKCLDDAKVASAKSEITGKCKRSINACLHDKPPNKGEWKSLQGARVNQSHLETMLEEKWADFLRAEAVKEAVTNWTEAFPEEGEAAYQALLSVSNKALSELRKAEAQLWLDNNEDQSADMQWTLARQFEEEWPENTAEGCVQVLDTATYGPDVRLQASSWERLNLDAVRQYRADTLERLANDFAVMWESEEQAAREVIAIRERQDEFQGPYAEAWASFHLGAMVAAEGEAAKSRSEAFEDMI</sequence>
<feature type="domain" description="C2" evidence="4">
    <location>
        <begin position="1992"/>
        <end position="2112"/>
    </location>
</feature>
<dbReference type="CDD" id="cd00030">
    <property type="entry name" value="C2"/>
    <property type="match status" value="1"/>
</dbReference>
<dbReference type="InterPro" id="IPR006553">
    <property type="entry name" value="Leu-rich_rpt_Cys-con_subtyp"/>
</dbReference>
<feature type="region of interest" description="Disordered" evidence="3">
    <location>
        <begin position="1"/>
        <end position="29"/>
    </location>
</feature>
<feature type="coiled-coil region" evidence="2">
    <location>
        <begin position="3368"/>
        <end position="3419"/>
    </location>
</feature>
<feature type="region of interest" description="Disordered" evidence="3">
    <location>
        <begin position="2592"/>
        <end position="2619"/>
    </location>
</feature>
<feature type="region of interest" description="Disordered" evidence="3">
    <location>
        <begin position="1181"/>
        <end position="1240"/>
    </location>
</feature>
<dbReference type="Gene3D" id="1.20.5.190">
    <property type="match status" value="1"/>
</dbReference>
<protein>
    <submittedName>
        <fullName evidence="6">Hypothetical leucine rich repeat and MORN domain-containing protein</fullName>
    </submittedName>
</protein>
<dbReference type="STRING" id="2880.D7FQA7"/>
<dbReference type="OMA" id="HGWGVAH"/>
<dbReference type="SMART" id="SM00239">
    <property type="entry name" value="C2"/>
    <property type="match status" value="1"/>
</dbReference>
<feature type="region of interest" description="Disordered" evidence="3">
    <location>
        <begin position="1841"/>
        <end position="1887"/>
    </location>
</feature>
<dbReference type="InterPro" id="IPR057207">
    <property type="entry name" value="FBXL15_LRR"/>
</dbReference>
<reference evidence="6 7" key="1">
    <citation type="journal article" date="2010" name="Nature">
        <title>The Ectocarpus genome and the independent evolution of multicellularity in brown algae.</title>
        <authorList>
            <person name="Cock J.M."/>
            <person name="Sterck L."/>
            <person name="Rouze P."/>
            <person name="Scornet D."/>
            <person name="Allen A.E."/>
            <person name="Amoutzias G."/>
            <person name="Anthouard V."/>
            <person name="Artiguenave F."/>
            <person name="Aury J.M."/>
            <person name="Badger J.H."/>
            <person name="Beszteri B."/>
            <person name="Billiau K."/>
            <person name="Bonnet E."/>
            <person name="Bothwell J.H."/>
            <person name="Bowler C."/>
            <person name="Boyen C."/>
            <person name="Brownlee C."/>
            <person name="Carrano C.J."/>
            <person name="Charrier B."/>
            <person name="Cho G.Y."/>
            <person name="Coelho S.M."/>
            <person name="Collen J."/>
            <person name="Corre E."/>
            <person name="Da Silva C."/>
            <person name="Delage L."/>
            <person name="Delaroque N."/>
            <person name="Dittami S.M."/>
            <person name="Doulbeau S."/>
            <person name="Elias M."/>
            <person name="Farnham G."/>
            <person name="Gachon C.M."/>
            <person name="Gschloessl B."/>
            <person name="Heesch S."/>
            <person name="Jabbari K."/>
            <person name="Jubin C."/>
            <person name="Kawai H."/>
            <person name="Kimura K."/>
            <person name="Kloareg B."/>
            <person name="Kupper F.C."/>
            <person name="Lang D."/>
            <person name="Le Bail A."/>
            <person name="Leblanc C."/>
            <person name="Lerouge P."/>
            <person name="Lohr M."/>
            <person name="Lopez P.J."/>
            <person name="Martens C."/>
            <person name="Maumus F."/>
            <person name="Michel G."/>
            <person name="Miranda-Saavedra D."/>
            <person name="Morales J."/>
            <person name="Moreau H."/>
            <person name="Motomura T."/>
            <person name="Nagasato C."/>
            <person name="Napoli C.A."/>
            <person name="Nelson D.R."/>
            <person name="Nyvall-Collen P."/>
            <person name="Peters A.F."/>
            <person name="Pommier C."/>
            <person name="Potin P."/>
            <person name="Poulain J."/>
            <person name="Quesneville H."/>
            <person name="Read B."/>
            <person name="Rensing S.A."/>
            <person name="Ritter A."/>
            <person name="Rousvoal S."/>
            <person name="Samanta M."/>
            <person name="Samson G."/>
            <person name="Schroeder D.C."/>
            <person name="Segurens B."/>
            <person name="Strittmatter M."/>
            <person name="Tonon T."/>
            <person name="Tregear J.W."/>
            <person name="Valentin K."/>
            <person name="von Dassow P."/>
            <person name="Yamagishi T."/>
            <person name="Van de Peer Y."/>
            <person name="Wincker P."/>
        </authorList>
    </citation>
    <scope>NUCLEOTIDE SEQUENCE [LARGE SCALE GENOMIC DNA]</scope>
    <source>
        <strain evidence="7">Ec32 / CCAP1310/4</strain>
    </source>
</reference>
<dbReference type="InterPro" id="IPR000008">
    <property type="entry name" value="C2_dom"/>
</dbReference>
<dbReference type="SMART" id="SM00015">
    <property type="entry name" value="IQ"/>
    <property type="match status" value="11"/>
</dbReference>
<dbReference type="SUPFAM" id="SSF82185">
    <property type="entry name" value="Histone H3 K4-specific methyltransferase SET7/9 N-terminal domain"/>
    <property type="match status" value="1"/>
</dbReference>
<dbReference type="CDD" id="cd23767">
    <property type="entry name" value="IQCD"/>
    <property type="match status" value="1"/>
</dbReference>
<feature type="region of interest" description="Disordered" evidence="3">
    <location>
        <begin position="1932"/>
        <end position="1997"/>
    </location>
</feature>
<keyword evidence="2" id="KW-0175">Coiled coil</keyword>
<dbReference type="InterPro" id="IPR035892">
    <property type="entry name" value="C2_domain_sf"/>
</dbReference>
<dbReference type="Pfam" id="PF00168">
    <property type="entry name" value="C2"/>
    <property type="match status" value="1"/>
</dbReference>
<evidence type="ECO:0000313" key="7">
    <source>
        <dbReference type="Proteomes" id="UP000002630"/>
    </source>
</evidence>
<keyword evidence="7" id="KW-1185">Reference proteome</keyword>
<dbReference type="EMBL" id="FN649727">
    <property type="protein sequence ID" value="CBJ48439.1"/>
    <property type="molecule type" value="Genomic_DNA"/>
</dbReference>
<dbReference type="SUPFAM" id="SSF52047">
    <property type="entry name" value="RNI-like"/>
    <property type="match status" value="2"/>
</dbReference>
<name>D7FQA7_ECTSI</name>
<dbReference type="InParanoid" id="D7FQA7"/>
<evidence type="ECO:0000313" key="6">
    <source>
        <dbReference type="EMBL" id="CBJ48439.1"/>
    </source>
</evidence>
<feature type="compositionally biased region" description="Basic and acidic residues" evidence="3">
    <location>
        <begin position="1946"/>
        <end position="1967"/>
    </location>
</feature>
<dbReference type="Gene3D" id="3.80.10.10">
    <property type="entry name" value="Ribonuclease Inhibitor"/>
    <property type="match status" value="3"/>
</dbReference>
<dbReference type="InterPro" id="IPR003409">
    <property type="entry name" value="MORN"/>
</dbReference>